<dbReference type="Proteomes" id="UP000789342">
    <property type="component" value="Unassembled WGS sequence"/>
</dbReference>
<dbReference type="EMBL" id="CAJVPV010033929">
    <property type="protein sequence ID" value="CAG8747943.1"/>
    <property type="molecule type" value="Genomic_DNA"/>
</dbReference>
<gene>
    <name evidence="1" type="ORF">AMORRO_LOCUS15158</name>
</gene>
<keyword evidence="2" id="KW-1185">Reference proteome</keyword>
<evidence type="ECO:0000313" key="1">
    <source>
        <dbReference type="EMBL" id="CAG8747943.1"/>
    </source>
</evidence>
<accession>A0A9N9NNQ6</accession>
<protein>
    <submittedName>
        <fullName evidence="1">7130_t:CDS:1</fullName>
    </submittedName>
</protein>
<proteinExistence type="predicted"/>
<name>A0A9N9NNQ6_9GLOM</name>
<dbReference type="OrthoDB" id="2372071at2759"/>
<organism evidence="1 2">
    <name type="scientific">Acaulospora morrowiae</name>
    <dbReference type="NCBI Taxonomy" id="94023"/>
    <lineage>
        <taxon>Eukaryota</taxon>
        <taxon>Fungi</taxon>
        <taxon>Fungi incertae sedis</taxon>
        <taxon>Mucoromycota</taxon>
        <taxon>Glomeromycotina</taxon>
        <taxon>Glomeromycetes</taxon>
        <taxon>Diversisporales</taxon>
        <taxon>Acaulosporaceae</taxon>
        <taxon>Acaulospora</taxon>
    </lineage>
</organism>
<comment type="caution">
    <text evidence="1">The sequence shown here is derived from an EMBL/GenBank/DDBJ whole genome shotgun (WGS) entry which is preliminary data.</text>
</comment>
<dbReference type="AlphaFoldDB" id="A0A9N9NNQ6"/>
<reference evidence="1" key="1">
    <citation type="submission" date="2021-06" db="EMBL/GenBank/DDBJ databases">
        <authorList>
            <person name="Kallberg Y."/>
            <person name="Tangrot J."/>
            <person name="Rosling A."/>
        </authorList>
    </citation>
    <scope>NUCLEOTIDE SEQUENCE</scope>
    <source>
        <strain evidence="1">CL551</strain>
    </source>
</reference>
<evidence type="ECO:0000313" key="2">
    <source>
        <dbReference type="Proteomes" id="UP000789342"/>
    </source>
</evidence>
<feature type="non-terminal residue" evidence="1">
    <location>
        <position position="1"/>
    </location>
</feature>
<sequence length="40" mass="4990">LENNISDQMERTQIYDEIMQYLPGIKREYLRKKTQHYLTE</sequence>